<reference evidence="1 2" key="1">
    <citation type="journal article" date="2018" name="Front. Plant Sci.">
        <title>Red Clover (Trifolium pratense) and Zigzag Clover (T. medium) - A Picture of Genomic Similarities and Differences.</title>
        <authorList>
            <person name="Dluhosova J."/>
            <person name="Istvanek J."/>
            <person name="Nedelnik J."/>
            <person name="Repkova J."/>
        </authorList>
    </citation>
    <scope>NUCLEOTIDE SEQUENCE [LARGE SCALE GENOMIC DNA]</scope>
    <source>
        <strain evidence="2">cv. 10/8</strain>
        <tissue evidence="1">Leaf</tissue>
    </source>
</reference>
<protein>
    <submittedName>
        <fullName evidence="1">Uncharacterized protein</fullName>
    </submittedName>
</protein>
<proteinExistence type="predicted"/>
<name>A0A392TED0_9FABA</name>
<dbReference type="AlphaFoldDB" id="A0A392TED0"/>
<feature type="non-terminal residue" evidence="1">
    <location>
        <position position="1"/>
    </location>
</feature>
<evidence type="ECO:0000313" key="1">
    <source>
        <dbReference type="EMBL" id="MCI59358.1"/>
    </source>
</evidence>
<dbReference type="Proteomes" id="UP000265520">
    <property type="component" value="Unassembled WGS sequence"/>
</dbReference>
<dbReference type="EMBL" id="LXQA010561960">
    <property type="protein sequence ID" value="MCI59358.1"/>
    <property type="molecule type" value="Genomic_DNA"/>
</dbReference>
<evidence type="ECO:0000313" key="2">
    <source>
        <dbReference type="Proteomes" id="UP000265520"/>
    </source>
</evidence>
<keyword evidence="2" id="KW-1185">Reference proteome</keyword>
<comment type="caution">
    <text evidence="1">The sequence shown here is derived from an EMBL/GenBank/DDBJ whole genome shotgun (WGS) entry which is preliminary data.</text>
</comment>
<accession>A0A392TED0</accession>
<sequence>RTTHFHDHHRCDDDDDEVANLTKLHARHSNLLHRNLCPVVVPVAGDDVCVVQVSDDAHVPSSIDTLVPLRSEDAYANPPSSHASAP</sequence>
<organism evidence="1 2">
    <name type="scientific">Trifolium medium</name>
    <dbReference type="NCBI Taxonomy" id="97028"/>
    <lineage>
        <taxon>Eukaryota</taxon>
        <taxon>Viridiplantae</taxon>
        <taxon>Streptophyta</taxon>
        <taxon>Embryophyta</taxon>
        <taxon>Tracheophyta</taxon>
        <taxon>Spermatophyta</taxon>
        <taxon>Magnoliopsida</taxon>
        <taxon>eudicotyledons</taxon>
        <taxon>Gunneridae</taxon>
        <taxon>Pentapetalae</taxon>
        <taxon>rosids</taxon>
        <taxon>fabids</taxon>
        <taxon>Fabales</taxon>
        <taxon>Fabaceae</taxon>
        <taxon>Papilionoideae</taxon>
        <taxon>50 kb inversion clade</taxon>
        <taxon>NPAAA clade</taxon>
        <taxon>Hologalegina</taxon>
        <taxon>IRL clade</taxon>
        <taxon>Trifolieae</taxon>
        <taxon>Trifolium</taxon>
    </lineage>
</organism>